<dbReference type="Proteomes" id="UP000613160">
    <property type="component" value="Unassembled WGS sequence"/>
</dbReference>
<evidence type="ECO:0000256" key="1">
    <source>
        <dbReference type="SAM" id="SignalP"/>
    </source>
</evidence>
<comment type="caution">
    <text evidence="2">The sequence shown here is derived from an EMBL/GenBank/DDBJ whole genome shotgun (WGS) entry which is preliminary data.</text>
</comment>
<name>A0A916XZQ2_9HYPH</name>
<feature type="signal peptide" evidence="1">
    <location>
        <begin position="1"/>
        <end position="20"/>
    </location>
</feature>
<keyword evidence="3" id="KW-1185">Reference proteome</keyword>
<dbReference type="EMBL" id="BMJJ01000006">
    <property type="protein sequence ID" value="GGD22317.1"/>
    <property type="molecule type" value="Genomic_DNA"/>
</dbReference>
<accession>A0A916XZQ2</accession>
<reference evidence="2" key="2">
    <citation type="submission" date="2020-09" db="EMBL/GenBank/DDBJ databases">
        <authorList>
            <person name="Sun Q."/>
            <person name="Zhou Y."/>
        </authorList>
    </citation>
    <scope>NUCLEOTIDE SEQUENCE</scope>
    <source>
        <strain evidence="2">CGMCC 1.15493</strain>
    </source>
</reference>
<protein>
    <submittedName>
        <fullName evidence="2">Uncharacterized protein</fullName>
    </submittedName>
</protein>
<feature type="chain" id="PRO_5037893907" evidence="1">
    <location>
        <begin position="21"/>
        <end position="234"/>
    </location>
</feature>
<sequence>MRRWLLCTVILGAALSGARAESPAFICQLAGDKVLLGRAIPDPSVYEFALRDATGDLAKDCRADMRDSDVYAGERSMACRFADGRAILTTSATDGSGDRFVIRAAEGDPATDCALEKREGDVAIGDATTALHFEDVQQDRMLLTNSTGPTIDLLLYDIQTGAEVLSVKAGEIVEFGPEGLVYWQRTGEATDKNCPDYASLMADFGAAAIDTEMRFDPATGKTSKTGETRCSPVQ</sequence>
<evidence type="ECO:0000313" key="3">
    <source>
        <dbReference type="Proteomes" id="UP000613160"/>
    </source>
</evidence>
<keyword evidence="1" id="KW-0732">Signal</keyword>
<organism evidence="2 3">
    <name type="scientific">Aureimonas glaciei</name>
    <dbReference type="NCBI Taxonomy" id="1776957"/>
    <lineage>
        <taxon>Bacteria</taxon>
        <taxon>Pseudomonadati</taxon>
        <taxon>Pseudomonadota</taxon>
        <taxon>Alphaproteobacteria</taxon>
        <taxon>Hyphomicrobiales</taxon>
        <taxon>Aurantimonadaceae</taxon>
        <taxon>Aureimonas</taxon>
    </lineage>
</organism>
<gene>
    <name evidence="2" type="ORF">GCM10011335_26490</name>
</gene>
<evidence type="ECO:0000313" key="2">
    <source>
        <dbReference type="EMBL" id="GGD22317.1"/>
    </source>
</evidence>
<dbReference type="AlphaFoldDB" id="A0A916XZQ2"/>
<proteinExistence type="predicted"/>
<reference evidence="2" key="1">
    <citation type="journal article" date="2014" name="Int. J. Syst. Evol. Microbiol.">
        <title>Complete genome sequence of Corynebacterium casei LMG S-19264T (=DSM 44701T), isolated from a smear-ripened cheese.</title>
        <authorList>
            <consortium name="US DOE Joint Genome Institute (JGI-PGF)"/>
            <person name="Walter F."/>
            <person name="Albersmeier A."/>
            <person name="Kalinowski J."/>
            <person name="Ruckert C."/>
        </authorList>
    </citation>
    <scope>NUCLEOTIDE SEQUENCE</scope>
    <source>
        <strain evidence="2">CGMCC 1.15493</strain>
    </source>
</reference>
<dbReference type="RefSeq" id="WP_188851366.1">
    <property type="nucleotide sequence ID" value="NZ_BMJJ01000006.1"/>
</dbReference>